<dbReference type="Gene3D" id="3.40.50.2300">
    <property type="match status" value="1"/>
</dbReference>
<comment type="caution">
    <text evidence="2">The sequence shown here is derived from an EMBL/GenBank/DDBJ whole genome shotgun (WGS) entry which is preliminary data.</text>
</comment>
<dbReference type="AlphaFoldDB" id="A0AAD5M642"/>
<evidence type="ECO:0000313" key="3">
    <source>
        <dbReference type="Proteomes" id="UP001209570"/>
    </source>
</evidence>
<dbReference type="InterPro" id="IPR032474">
    <property type="entry name" value="Argonaute_N"/>
</dbReference>
<dbReference type="Pfam" id="PF16488">
    <property type="entry name" value="ArgoL2"/>
    <property type="match status" value="1"/>
</dbReference>
<protein>
    <recommendedName>
        <fullName evidence="1">Argonaute linker 1 domain-containing protein</fullName>
    </recommendedName>
</protein>
<feature type="domain" description="Argonaute linker 1" evidence="1">
    <location>
        <begin position="201"/>
        <end position="251"/>
    </location>
</feature>
<accession>A0AAD5M642</accession>
<dbReference type="SUPFAM" id="SSF101690">
    <property type="entry name" value="PAZ domain"/>
    <property type="match status" value="1"/>
</dbReference>
<dbReference type="PANTHER" id="PTHR22891">
    <property type="entry name" value="EUKARYOTIC TRANSLATION INITIATION FACTOR 2C"/>
    <property type="match status" value="1"/>
</dbReference>
<dbReference type="InterPro" id="IPR036085">
    <property type="entry name" value="PAZ_dom_sf"/>
</dbReference>
<evidence type="ECO:0000259" key="1">
    <source>
        <dbReference type="SMART" id="SM01163"/>
    </source>
</evidence>
<dbReference type="Proteomes" id="UP001209570">
    <property type="component" value="Unassembled WGS sequence"/>
</dbReference>
<dbReference type="EMBL" id="JAKCXM010000039">
    <property type="protein sequence ID" value="KAJ0405866.1"/>
    <property type="molecule type" value="Genomic_DNA"/>
</dbReference>
<evidence type="ECO:0000313" key="2">
    <source>
        <dbReference type="EMBL" id="KAJ0405866.1"/>
    </source>
</evidence>
<dbReference type="Pfam" id="PF16487">
    <property type="entry name" value="ArgoMid"/>
    <property type="match status" value="1"/>
</dbReference>
<gene>
    <name evidence="2" type="ORF">P43SY_001598</name>
</gene>
<dbReference type="InterPro" id="IPR032472">
    <property type="entry name" value="ArgoL2"/>
</dbReference>
<reference evidence="2" key="1">
    <citation type="submission" date="2021-12" db="EMBL/GenBank/DDBJ databases">
        <title>Prjna785345.</title>
        <authorList>
            <person name="Rujirawat T."/>
            <person name="Krajaejun T."/>
        </authorList>
    </citation>
    <scope>NUCLEOTIDE SEQUENCE</scope>
    <source>
        <strain evidence="2">Pi057C3</strain>
    </source>
</reference>
<dbReference type="Pfam" id="PF16486">
    <property type="entry name" value="ArgoN"/>
    <property type="match status" value="1"/>
</dbReference>
<dbReference type="Pfam" id="PF08699">
    <property type="entry name" value="ArgoL1"/>
    <property type="match status" value="1"/>
</dbReference>
<dbReference type="InterPro" id="IPR032473">
    <property type="entry name" value="Argonaute_Mid_dom"/>
</dbReference>
<name>A0AAD5M642_PYTIN</name>
<organism evidence="2 3">
    <name type="scientific">Pythium insidiosum</name>
    <name type="common">Pythiosis disease agent</name>
    <dbReference type="NCBI Taxonomy" id="114742"/>
    <lineage>
        <taxon>Eukaryota</taxon>
        <taxon>Sar</taxon>
        <taxon>Stramenopiles</taxon>
        <taxon>Oomycota</taxon>
        <taxon>Peronosporomycetes</taxon>
        <taxon>Pythiales</taxon>
        <taxon>Pythiaceae</taxon>
        <taxon>Pythium</taxon>
    </lineage>
</organism>
<keyword evidence="3" id="KW-1185">Reference proteome</keyword>
<dbReference type="SMART" id="SM01163">
    <property type="entry name" value="DUF1785"/>
    <property type="match status" value="1"/>
</dbReference>
<dbReference type="InterPro" id="IPR014811">
    <property type="entry name" value="ArgoL1"/>
</dbReference>
<sequence>MPTPPPAPARAQPQSVHSLARDLEEKALVRPTVEMTFPARPGFGKLGRVINVTANHFKVKYNPPGDVYHYDVAFRDEQGRKMGTDGLPPRSLAEKIMRALDRAIKAKYPQSCIVSDLVKNIYAAKRLPFAEERFDGLDVGERVGRDNSPKLFSAVVKEADPVAVRMEQLPMFCEGRLNYTPYDALQALDVALRYTAAQRFTVVGRNLYSPVGATPLSGGVEAWSGYFQSLRPTQSHLVINLDLSTTAFVQEMDVLDFIASVINRDVPAYLERQTAEMIKVAATRPAERKSKIEGKVRDAQFDQDDTLRAFGVHVDRNMVTARARVLPPPTVMCKGAVTPRDGVWNMRGMKFESPAAVSSFAVINLDYRCQDQAVNAFFSSVISFMSNFGMIADGVKLRLPPVIRRSNQQQFTETDLRMFPVHPSLQRIQYYV</sequence>
<proteinExistence type="predicted"/>